<reference evidence="2 3" key="1">
    <citation type="submission" date="2024-01" db="EMBL/GenBank/DDBJ databases">
        <title>The genomes of 5 underutilized Papilionoideae crops provide insights into root nodulation and disease resistanc.</title>
        <authorList>
            <person name="Yuan L."/>
        </authorList>
    </citation>
    <scope>NUCLEOTIDE SEQUENCE [LARGE SCALE GENOMIC DNA]</scope>
    <source>
        <strain evidence="2">ZHUSHIDOU_FW_LH</strain>
        <tissue evidence="2">Leaf</tissue>
    </source>
</reference>
<name>A0AAN9HVD9_CROPI</name>
<feature type="region of interest" description="Disordered" evidence="1">
    <location>
        <begin position="77"/>
        <end position="318"/>
    </location>
</feature>
<dbReference type="PANTHER" id="PTHR34684:SF1">
    <property type="entry name" value="OS08G0192200 PROTEIN"/>
    <property type="match status" value="1"/>
</dbReference>
<protein>
    <submittedName>
        <fullName evidence="2">Uncharacterized protein</fullName>
    </submittedName>
</protein>
<dbReference type="AlphaFoldDB" id="A0AAN9HVD9"/>
<accession>A0AAN9HVD9</accession>
<comment type="caution">
    <text evidence="2">The sequence shown here is derived from an EMBL/GenBank/DDBJ whole genome shotgun (WGS) entry which is preliminary data.</text>
</comment>
<feature type="compositionally biased region" description="Basic and acidic residues" evidence="1">
    <location>
        <begin position="77"/>
        <end position="100"/>
    </location>
</feature>
<feature type="compositionally biased region" description="Pro residues" evidence="1">
    <location>
        <begin position="214"/>
        <end position="226"/>
    </location>
</feature>
<evidence type="ECO:0000256" key="1">
    <source>
        <dbReference type="SAM" id="MobiDB-lite"/>
    </source>
</evidence>
<dbReference type="PANTHER" id="PTHR34684">
    <property type="entry name" value="OS08G0192200 PROTEIN"/>
    <property type="match status" value="1"/>
</dbReference>
<feature type="compositionally biased region" description="Basic residues" evidence="1">
    <location>
        <begin position="277"/>
        <end position="286"/>
    </location>
</feature>
<feature type="compositionally biased region" description="Basic and acidic residues" evidence="1">
    <location>
        <begin position="255"/>
        <end position="267"/>
    </location>
</feature>
<evidence type="ECO:0000313" key="3">
    <source>
        <dbReference type="Proteomes" id="UP001372338"/>
    </source>
</evidence>
<organism evidence="2 3">
    <name type="scientific">Crotalaria pallida</name>
    <name type="common">Smooth rattlebox</name>
    <name type="synonym">Crotalaria striata</name>
    <dbReference type="NCBI Taxonomy" id="3830"/>
    <lineage>
        <taxon>Eukaryota</taxon>
        <taxon>Viridiplantae</taxon>
        <taxon>Streptophyta</taxon>
        <taxon>Embryophyta</taxon>
        <taxon>Tracheophyta</taxon>
        <taxon>Spermatophyta</taxon>
        <taxon>Magnoliopsida</taxon>
        <taxon>eudicotyledons</taxon>
        <taxon>Gunneridae</taxon>
        <taxon>Pentapetalae</taxon>
        <taxon>rosids</taxon>
        <taxon>fabids</taxon>
        <taxon>Fabales</taxon>
        <taxon>Fabaceae</taxon>
        <taxon>Papilionoideae</taxon>
        <taxon>50 kb inversion clade</taxon>
        <taxon>genistoids sensu lato</taxon>
        <taxon>core genistoids</taxon>
        <taxon>Crotalarieae</taxon>
        <taxon>Crotalaria</taxon>
    </lineage>
</organism>
<gene>
    <name evidence="2" type="ORF">RIF29_41533</name>
</gene>
<feature type="compositionally biased region" description="Basic and acidic residues" evidence="1">
    <location>
        <begin position="122"/>
        <end position="151"/>
    </location>
</feature>
<sequence>MDLDTENKLAAILMREAAELRRQSQKEGVLAYLCKPNVRNRPNSRFLSATVRGVQQANRAVEVNEMWRVRQKEVELDKRVKGTSSKDKSNGERSHRDGIRSRSPRRHDAAYNSTSASSSFSSKREYKVDERVEGTSKEKSRGDRSLRDDNSSRSPRRHAVVDNSTSDSHSYSSKREYEHSPEGLKDEELEEFLHSRRKRGRGAVGPRMDETGPYLPPHPCRDPSPSPDAREHRVIYGPERPPSLKSYESSEEELHEERRKKTKKSYESSEEELHEERRKKIKKSHASKSEKERSKKRRSKEKSKHKKKRDAVPLTNDL</sequence>
<dbReference type="Proteomes" id="UP001372338">
    <property type="component" value="Unassembled WGS sequence"/>
</dbReference>
<dbReference type="EMBL" id="JAYWIO010000008">
    <property type="protein sequence ID" value="KAK7246663.1"/>
    <property type="molecule type" value="Genomic_DNA"/>
</dbReference>
<proteinExistence type="predicted"/>
<feature type="compositionally biased region" description="Basic and acidic residues" evidence="1">
    <location>
        <begin position="173"/>
        <end position="194"/>
    </location>
</feature>
<evidence type="ECO:0000313" key="2">
    <source>
        <dbReference type="EMBL" id="KAK7246663.1"/>
    </source>
</evidence>
<feature type="compositionally biased region" description="Basic residues" evidence="1">
    <location>
        <begin position="294"/>
        <end position="309"/>
    </location>
</feature>
<keyword evidence="3" id="KW-1185">Reference proteome</keyword>